<dbReference type="EMBL" id="BSDE01000010">
    <property type="protein sequence ID" value="GLH75064.1"/>
    <property type="molecule type" value="Genomic_DNA"/>
</dbReference>
<keyword evidence="1" id="KW-0472">Membrane</keyword>
<reference evidence="2 3" key="1">
    <citation type="journal article" date="2023" name="Antonie Van Leeuwenhoek">
        <title>Mesoterricola silvestris gen. nov., sp. nov., Mesoterricola sediminis sp. nov., Geothrix oryzae sp. nov., Geothrix edaphica sp. nov., Geothrix rubra sp. nov., and Geothrix limicola sp. nov., six novel members of Acidobacteriota isolated from soils.</title>
        <authorList>
            <person name="Itoh H."/>
            <person name="Sugisawa Y."/>
            <person name="Mise K."/>
            <person name="Xu Z."/>
            <person name="Kuniyasu M."/>
            <person name="Ushijima N."/>
            <person name="Kawano K."/>
            <person name="Kobayashi E."/>
            <person name="Shiratori Y."/>
            <person name="Masuda Y."/>
            <person name="Senoo K."/>
        </authorList>
    </citation>
    <scope>NUCLEOTIDE SEQUENCE [LARGE SCALE GENOMIC DNA]</scope>
    <source>
        <strain evidence="2 3">Red804</strain>
    </source>
</reference>
<evidence type="ECO:0000313" key="2">
    <source>
        <dbReference type="EMBL" id="GLH75064.1"/>
    </source>
</evidence>
<proteinExistence type="predicted"/>
<name>A0ABQ5QKH3_9BACT</name>
<protein>
    <submittedName>
        <fullName evidence="2">Uncharacterized protein</fullName>
    </submittedName>
</protein>
<evidence type="ECO:0000256" key="1">
    <source>
        <dbReference type="SAM" id="Phobius"/>
    </source>
</evidence>
<evidence type="ECO:0000313" key="3">
    <source>
        <dbReference type="Proteomes" id="UP001165069"/>
    </source>
</evidence>
<keyword evidence="1" id="KW-0812">Transmembrane</keyword>
<dbReference type="Proteomes" id="UP001165069">
    <property type="component" value="Unassembled WGS sequence"/>
</dbReference>
<feature type="transmembrane region" description="Helical" evidence="1">
    <location>
        <begin position="26"/>
        <end position="47"/>
    </location>
</feature>
<comment type="caution">
    <text evidence="2">The sequence shown here is derived from an EMBL/GenBank/DDBJ whole genome shotgun (WGS) entry which is preliminary data.</text>
</comment>
<sequence length="86" mass="8917">MGLRRSCAVAAARLGGMTWTREPRTWMAIAGVLVLWASAFAGIRAGLRLTPSGLPGPDGYGPGELALLRFGTASLVVSANQVVHPS</sequence>
<keyword evidence="1" id="KW-1133">Transmembrane helix</keyword>
<keyword evidence="3" id="KW-1185">Reference proteome</keyword>
<accession>A0ABQ5QKH3</accession>
<gene>
    <name evidence="2" type="ORF">GETHLI_35670</name>
</gene>
<organism evidence="2 3">
    <name type="scientific">Geothrix limicola</name>
    <dbReference type="NCBI Taxonomy" id="2927978"/>
    <lineage>
        <taxon>Bacteria</taxon>
        <taxon>Pseudomonadati</taxon>
        <taxon>Acidobacteriota</taxon>
        <taxon>Holophagae</taxon>
        <taxon>Holophagales</taxon>
        <taxon>Holophagaceae</taxon>
        <taxon>Geothrix</taxon>
    </lineage>
</organism>